<reference evidence="5" key="1">
    <citation type="journal article" date="2019" name="Plant Biotechnol. J.">
        <title>Genome sequencing of the Australian wild diploid species Gossypium australe highlights disease resistance and delayed gland morphogenesis.</title>
        <authorList>
            <person name="Cai Y."/>
            <person name="Cai X."/>
            <person name="Wang Q."/>
            <person name="Wang P."/>
            <person name="Zhang Y."/>
            <person name="Cai C."/>
            <person name="Xu Y."/>
            <person name="Wang K."/>
            <person name="Zhou Z."/>
            <person name="Wang C."/>
            <person name="Geng S."/>
            <person name="Li B."/>
            <person name="Dong Q."/>
            <person name="Hou Y."/>
            <person name="Wang H."/>
            <person name="Ai P."/>
            <person name="Liu Z."/>
            <person name="Yi F."/>
            <person name="Sun M."/>
            <person name="An G."/>
            <person name="Cheng J."/>
            <person name="Zhang Y."/>
            <person name="Shi Q."/>
            <person name="Xie Y."/>
            <person name="Shi X."/>
            <person name="Chang Y."/>
            <person name="Huang F."/>
            <person name="Chen Y."/>
            <person name="Hong S."/>
            <person name="Mi L."/>
            <person name="Sun Q."/>
            <person name="Zhang L."/>
            <person name="Zhou B."/>
            <person name="Peng R."/>
            <person name="Zhang X."/>
            <person name="Liu F."/>
        </authorList>
    </citation>
    <scope>NUCLEOTIDE SEQUENCE [LARGE SCALE GENOMIC DNA]</scope>
    <source>
        <strain evidence="5">cv. PA1801</strain>
    </source>
</reference>
<keyword evidence="1" id="KW-0862">Zinc</keyword>
<dbReference type="SUPFAM" id="SSF57756">
    <property type="entry name" value="Retrovirus zinc finger-like domains"/>
    <property type="match status" value="1"/>
</dbReference>
<evidence type="ECO:0000256" key="1">
    <source>
        <dbReference type="PROSITE-ProRule" id="PRU00047"/>
    </source>
</evidence>
<dbReference type="InterPro" id="IPR036875">
    <property type="entry name" value="Znf_CCHC_sf"/>
</dbReference>
<organism evidence="4 5">
    <name type="scientific">Gossypium australe</name>
    <dbReference type="NCBI Taxonomy" id="47621"/>
    <lineage>
        <taxon>Eukaryota</taxon>
        <taxon>Viridiplantae</taxon>
        <taxon>Streptophyta</taxon>
        <taxon>Embryophyta</taxon>
        <taxon>Tracheophyta</taxon>
        <taxon>Spermatophyta</taxon>
        <taxon>Magnoliopsida</taxon>
        <taxon>eudicotyledons</taxon>
        <taxon>Gunneridae</taxon>
        <taxon>Pentapetalae</taxon>
        <taxon>rosids</taxon>
        <taxon>malvids</taxon>
        <taxon>Malvales</taxon>
        <taxon>Malvaceae</taxon>
        <taxon>Malvoideae</taxon>
        <taxon>Gossypium</taxon>
    </lineage>
</organism>
<feature type="domain" description="CCHC-type" evidence="3">
    <location>
        <begin position="131"/>
        <end position="146"/>
    </location>
</feature>
<name>A0A5B6WH47_9ROSI</name>
<accession>A0A5B6WH47</accession>
<feature type="region of interest" description="Disordered" evidence="2">
    <location>
        <begin position="37"/>
        <end position="110"/>
    </location>
</feature>
<feature type="region of interest" description="Disordered" evidence="2">
    <location>
        <begin position="146"/>
        <end position="182"/>
    </location>
</feature>
<sequence>MCKRFENRLNEDVRLFVGVLELKEFVVSVDRACKAEELGKEKRRAEIESRDSKKRQLGKSFQSSSKKSRELTTRLTTSAGFSNRSKGKQCSGSKAQTTLVASDGNARPSRLECPQCGRRHLGECRANEKACFKCGSLDHFIRDCPEVGEKEKPQSAKPGSTARGRPQRNPGNKMSNKNTFRE</sequence>
<evidence type="ECO:0000313" key="4">
    <source>
        <dbReference type="EMBL" id="KAA3480437.1"/>
    </source>
</evidence>
<dbReference type="OrthoDB" id="1300414at2759"/>
<dbReference type="PANTHER" id="PTHR34482">
    <property type="entry name" value="DNA DAMAGE-INDUCIBLE PROTEIN 1-LIKE"/>
    <property type="match status" value="1"/>
</dbReference>
<evidence type="ECO:0000256" key="2">
    <source>
        <dbReference type="SAM" id="MobiDB-lite"/>
    </source>
</evidence>
<dbReference type="EMBL" id="SMMG02000003">
    <property type="protein sequence ID" value="KAA3480437.1"/>
    <property type="molecule type" value="Genomic_DNA"/>
</dbReference>
<dbReference type="InterPro" id="IPR001878">
    <property type="entry name" value="Znf_CCHC"/>
</dbReference>
<dbReference type="Pfam" id="PF00098">
    <property type="entry name" value="zf-CCHC"/>
    <property type="match status" value="1"/>
</dbReference>
<dbReference type="SMART" id="SM00343">
    <property type="entry name" value="ZnF_C2HC"/>
    <property type="match status" value="1"/>
</dbReference>
<keyword evidence="5" id="KW-1185">Reference proteome</keyword>
<feature type="compositionally biased region" description="Basic and acidic residues" evidence="2">
    <location>
        <begin position="37"/>
        <end position="51"/>
    </location>
</feature>
<protein>
    <submittedName>
        <fullName evidence="4">Gag-Pol polyprotein</fullName>
    </submittedName>
</protein>
<evidence type="ECO:0000259" key="3">
    <source>
        <dbReference type="PROSITE" id="PS50158"/>
    </source>
</evidence>
<keyword evidence="1" id="KW-0863">Zinc-finger</keyword>
<comment type="caution">
    <text evidence="4">The sequence shown here is derived from an EMBL/GenBank/DDBJ whole genome shotgun (WGS) entry which is preliminary data.</text>
</comment>
<evidence type="ECO:0000313" key="5">
    <source>
        <dbReference type="Proteomes" id="UP000325315"/>
    </source>
</evidence>
<dbReference type="Proteomes" id="UP000325315">
    <property type="component" value="Unassembled WGS sequence"/>
</dbReference>
<dbReference type="Gene3D" id="4.10.60.10">
    <property type="entry name" value="Zinc finger, CCHC-type"/>
    <property type="match status" value="1"/>
</dbReference>
<proteinExistence type="predicted"/>
<feature type="compositionally biased region" description="Polar residues" evidence="2">
    <location>
        <begin position="169"/>
        <end position="182"/>
    </location>
</feature>
<dbReference type="AlphaFoldDB" id="A0A5B6WH47"/>
<dbReference type="GO" id="GO:0008270">
    <property type="term" value="F:zinc ion binding"/>
    <property type="evidence" value="ECO:0007669"/>
    <property type="project" value="UniProtKB-KW"/>
</dbReference>
<dbReference type="GO" id="GO:0003676">
    <property type="term" value="F:nucleic acid binding"/>
    <property type="evidence" value="ECO:0007669"/>
    <property type="project" value="InterPro"/>
</dbReference>
<gene>
    <name evidence="4" type="ORF">EPI10_020866</name>
</gene>
<feature type="compositionally biased region" description="Polar residues" evidence="2">
    <location>
        <begin position="73"/>
        <end position="100"/>
    </location>
</feature>
<dbReference type="PANTHER" id="PTHR34482:SF36">
    <property type="entry name" value="RETROTRANSPOSON GAG DOMAIN-CONTAINING PROTEIN"/>
    <property type="match status" value="1"/>
</dbReference>
<dbReference type="PROSITE" id="PS50158">
    <property type="entry name" value="ZF_CCHC"/>
    <property type="match status" value="1"/>
</dbReference>
<keyword evidence="1" id="KW-0479">Metal-binding</keyword>